<accession>A0A1H7IFM6</accession>
<dbReference type="EMBL" id="FOBH01000002">
    <property type="protein sequence ID" value="SEK61311.1"/>
    <property type="molecule type" value="Genomic_DNA"/>
</dbReference>
<keyword evidence="2" id="KW-1185">Reference proteome</keyword>
<evidence type="ECO:0000313" key="2">
    <source>
        <dbReference type="Proteomes" id="UP000198620"/>
    </source>
</evidence>
<dbReference type="AlphaFoldDB" id="A0A1H7IFM6"/>
<proteinExistence type="predicted"/>
<dbReference type="Proteomes" id="UP000198620">
    <property type="component" value="Unassembled WGS sequence"/>
</dbReference>
<dbReference type="STRING" id="1233.SAMN05216387_102158"/>
<gene>
    <name evidence="1" type="ORF">SAMN05216387_102158</name>
</gene>
<organism evidence="1 2">
    <name type="scientific">Nitrosovibrio tenuis</name>
    <dbReference type="NCBI Taxonomy" id="1233"/>
    <lineage>
        <taxon>Bacteria</taxon>
        <taxon>Pseudomonadati</taxon>
        <taxon>Pseudomonadota</taxon>
        <taxon>Betaproteobacteria</taxon>
        <taxon>Nitrosomonadales</taxon>
        <taxon>Nitrosomonadaceae</taxon>
        <taxon>Nitrosovibrio</taxon>
    </lineage>
</organism>
<sequence>MKGAMSSAPYDAVEMLFAFHVSEKARAMQKQYISQFPEHLHEIETRKFPLEKAVKAVLGEVAEVALLIKELES</sequence>
<name>A0A1H7IFM6_9PROT</name>
<evidence type="ECO:0000313" key="1">
    <source>
        <dbReference type="EMBL" id="SEK61311.1"/>
    </source>
</evidence>
<dbReference type="RefSeq" id="WP_245727640.1">
    <property type="nucleotide sequence ID" value="NZ_FOBH01000002.1"/>
</dbReference>
<protein>
    <submittedName>
        <fullName evidence="1">Uncharacterized protein</fullName>
    </submittedName>
</protein>
<reference evidence="1 2" key="1">
    <citation type="submission" date="2016-10" db="EMBL/GenBank/DDBJ databases">
        <authorList>
            <person name="de Groot N.N."/>
        </authorList>
    </citation>
    <scope>NUCLEOTIDE SEQUENCE [LARGE SCALE GENOMIC DNA]</scope>
    <source>
        <strain evidence="1 2">Nv1</strain>
    </source>
</reference>